<comment type="caution">
    <text evidence="3">The sequence shown here is derived from an EMBL/GenBank/DDBJ whole genome shotgun (WGS) entry which is preliminary data.</text>
</comment>
<accession>A0A4Y4D3J5</accession>
<keyword evidence="4" id="KW-1185">Reference proteome</keyword>
<dbReference type="STRING" id="1272.GCA_900014985_01656"/>
<protein>
    <submittedName>
        <fullName evidence="3">Uncharacterized protein</fullName>
    </submittedName>
</protein>
<feature type="compositionally biased region" description="Low complexity" evidence="1">
    <location>
        <begin position="321"/>
        <end position="331"/>
    </location>
</feature>
<dbReference type="EMBL" id="BJNW01000017">
    <property type="protein sequence ID" value="GEC99758.1"/>
    <property type="molecule type" value="Genomic_DNA"/>
</dbReference>
<keyword evidence="2" id="KW-0732">Signal</keyword>
<reference evidence="3 4" key="1">
    <citation type="submission" date="2019-06" db="EMBL/GenBank/DDBJ databases">
        <title>Whole genome shotgun sequence of Kocuria varians NBRC 15358.</title>
        <authorList>
            <person name="Hosoyama A."/>
            <person name="Uohara A."/>
            <person name="Ohji S."/>
            <person name="Ichikawa N."/>
        </authorList>
    </citation>
    <scope>NUCLEOTIDE SEQUENCE [LARGE SCALE GENOMIC DNA]</scope>
    <source>
        <strain evidence="3 4">NBRC 15358</strain>
    </source>
</reference>
<feature type="region of interest" description="Disordered" evidence="1">
    <location>
        <begin position="207"/>
        <end position="338"/>
    </location>
</feature>
<organism evidence="3 4">
    <name type="scientific">Kocuria varians</name>
    <name type="common">Micrococcus varians</name>
    <dbReference type="NCBI Taxonomy" id="1272"/>
    <lineage>
        <taxon>Bacteria</taxon>
        <taxon>Bacillati</taxon>
        <taxon>Actinomycetota</taxon>
        <taxon>Actinomycetes</taxon>
        <taxon>Micrococcales</taxon>
        <taxon>Micrococcaceae</taxon>
        <taxon>Kocuria</taxon>
    </lineage>
</organism>
<feature type="region of interest" description="Disordered" evidence="1">
    <location>
        <begin position="393"/>
        <end position="464"/>
    </location>
</feature>
<feature type="compositionally biased region" description="Pro residues" evidence="1">
    <location>
        <begin position="270"/>
        <end position="320"/>
    </location>
</feature>
<dbReference type="AlphaFoldDB" id="A0A4Y4D3J5"/>
<name>A0A4Y4D3J5_KOCVA</name>
<feature type="chain" id="PRO_5021460187" evidence="2">
    <location>
        <begin position="32"/>
        <end position="464"/>
    </location>
</feature>
<dbReference type="Proteomes" id="UP000315730">
    <property type="component" value="Unassembled WGS sequence"/>
</dbReference>
<evidence type="ECO:0000313" key="3">
    <source>
        <dbReference type="EMBL" id="GEC99758.1"/>
    </source>
</evidence>
<evidence type="ECO:0000256" key="1">
    <source>
        <dbReference type="SAM" id="MobiDB-lite"/>
    </source>
</evidence>
<feature type="signal peptide" evidence="2">
    <location>
        <begin position="1"/>
        <end position="31"/>
    </location>
</feature>
<sequence>MKTASWFPHVLSASVLTLTVSLCLVSCGDSADHADPAVVSASPSTADGSLHPGTFRAMLPGGASVRITLPAVGTPDEAIDRLRQDAKVGRATYATVEIDNRKGRSPISVSRLVLKMQDGASYQLEHVSRAVEKWTPKATQGTYHARDGSTMTEGAARKLSSRLRDAGARATGDVAVGHRNTNLLVGDISRVPQNFVSLELIPKIGDREVPPVQAHPEGQKSSSSESGAGGSSRGTAEDAVPDSTAIPEDPEGPVDPGDPTPAPSADHPAVDPPDPVVPVDPDPVVPNPVPTNPVVPDPVVPTDPVPPDPVVPEPGDPGTPAPATTGVAGPDPEVPAPVVTDVQSSLPVEPTAPAVESPLPGAVEAGSLAALPSETGTPVPGLMTQAMPLPLVETAEDQISSSASPASIERRTDRTGTAEQALAPEPTGTPAPPLETRATRSPAGLRTDPSDWATPVSVIKDARN</sequence>
<evidence type="ECO:0000256" key="2">
    <source>
        <dbReference type="SAM" id="SignalP"/>
    </source>
</evidence>
<gene>
    <name evidence="3" type="ORF">KVA01_19130</name>
</gene>
<evidence type="ECO:0000313" key="4">
    <source>
        <dbReference type="Proteomes" id="UP000315730"/>
    </source>
</evidence>
<proteinExistence type="predicted"/>